<dbReference type="VEuPathDB" id="VectorBase:MDOMA2_016484"/>
<dbReference type="Pfam" id="PF13649">
    <property type="entry name" value="Methyltransf_25"/>
    <property type="match status" value="1"/>
</dbReference>
<gene>
    <name evidence="2" type="primary">101894256</name>
    <name evidence="4" type="synonym">LOC101894256</name>
</gene>
<feature type="domain" description="Methyltransferase" evidence="1">
    <location>
        <begin position="39"/>
        <end position="139"/>
    </location>
</feature>
<evidence type="ECO:0000313" key="4">
    <source>
        <dbReference type="RefSeq" id="XP_005179565.1"/>
    </source>
</evidence>
<dbReference type="InterPro" id="IPR029063">
    <property type="entry name" value="SAM-dependent_MTases_sf"/>
</dbReference>
<dbReference type="GeneID" id="101894256"/>
<dbReference type="InterPro" id="IPR041698">
    <property type="entry name" value="Methyltransf_25"/>
</dbReference>
<keyword evidence="3" id="KW-1185">Reference proteome</keyword>
<dbReference type="EnsemblMetazoa" id="MDOA004870-RA">
    <property type="protein sequence ID" value="MDOA004870-PA"/>
    <property type="gene ID" value="MDOA004870"/>
</dbReference>
<organism evidence="2">
    <name type="scientific">Musca domestica</name>
    <name type="common">House fly</name>
    <dbReference type="NCBI Taxonomy" id="7370"/>
    <lineage>
        <taxon>Eukaryota</taxon>
        <taxon>Metazoa</taxon>
        <taxon>Ecdysozoa</taxon>
        <taxon>Arthropoda</taxon>
        <taxon>Hexapoda</taxon>
        <taxon>Insecta</taxon>
        <taxon>Pterygota</taxon>
        <taxon>Neoptera</taxon>
        <taxon>Endopterygota</taxon>
        <taxon>Diptera</taxon>
        <taxon>Brachycera</taxon>
        <taxon>Muscomorpha</taxon>
        <taxon>Muscoidea</taxon>
        <taxon>Muscidae</taxon>
        <taxon>Musca</taxon>
    </lineage>
</organism>
<dbReference type="CDD" id="cd02440">
    <property type="entry name" value="AdoMet_MTases"/>
    <property type="match status" value="1"/>
</dbReference>
<evidence type="ECO:0000313" key="2">
    <source>
        <dbReference type="EnsemblMetazoa" id="MDOA004870-PA"/>
    </source>
</evidence>
<dbReference type="Gene3D" id="3.40.50.150">
    <property type="entry name" value="Vaccinia Virus protein VP39"/>
    <property type="match status" value="1"/>
</dbReference>
<sequence length="286" mass="32682">MNKPALYHKAHHEVKQDVGRLIAKFATKLQWRPEGGDTVIDIGTGPGDVTMKYIYPLIPSNYGKVVFSDISLAMLDFFKSHYEIPNKCALKLLDIETQQPLPADMMGKFDHLISSLVLHWVPGNRTALKNMFNLLRPEGGDCILVFFSYNSVFQANHMLNCDPKWSKYVENVDRFVAPLQFRQNPTNELRDMMKAAGFSNISMDVKQATYHYKNMEEFRESLITVCGIYDFIPECRQSEFLDGYVEAFEKVAMERRNLSGEESKCVVVADIIVAYGQKMPIAIPFN</sequence>
<dbReference type="Proteomes" id="UP001652621">
    <property type="component" value="Unplaced"/>
</dbReference>
<dbReference type="OrthoDB" id="8300214at2759"/>
<dbReference type="VEuPathDB" id="VectorBase:MDOA004870"/>
<dbReference type="PANTHER" id="PTHR43591">
    <property type="entry name" value="METHYLTRANSFERASE"/>
    <property type="match status" value="1"/>
</dbReference>
<dbReference type="RefSeq" id="XP_005179565.1">
    <property type="nucleotide sequence ID" value="XM_005179508.2"/>
</dbReference>
<dbReference type="KEGG" id="mde:101894256"/>
<dbReference type="eggNOG" id="ENOG502S1MZ">
    <property type="taxonomic scope" value="Eukaryota"/>
</dbReference>
<dbReference type="SUPFAM" id="SSF53335">
    <property type="entry name" value="S-adenosyl-L-methionine-dependent methyltransferases"/>
    <property type="match status" value="1"/>
</dbReference>
<dbReference type="STRING" id="7370.A0A1I8MH96"/>
<proteinExistence type="predicted"/>
<name>A0A1I8MH96_MUSDO</name>
<evidence type="ECO:0000259" key="1">
    <source>
        <dbReference type="Pfam" id="PF13649"/>
    </source>
</evidence>
<accession>A0A1I8MH96</accession>
<reference evidence="4" key="2">
    <citation type="submission" date="2025-04" db="UniProtKB">
        <authorList>
            <consortium name="RefSeq"/>
        </authorList>
    </citation>
    <scope>IDENTIFICATION</scope>
    <source>
        <strain evidence="4">Aabys</strain>
    </source>
</reference>
<evidence type="ECO:0000313" key="3">
    <source>
        <dbReference type="Proteomes" id="UP001652621"/>
    </source>
</evidence>
<protein>
    <submittedName>
        <fullName evidence="4">Juvenile hormone acid O-methyltransferase-like</fullName>
    </submittedName>
</protein>
<reference evidence="2" key="1">
    <citation type="submission" date="2020-05" db="UniProtKB">
        <authorList>
            <consortium name="EnsemblMetazoa"/>
        </authorList>
    </citation>
    <scope>IDENTIFICATION</scope>
    <source>
        <strain evidence="2">Aabys</strain>
    </source>
</reference>
<dbReference type="AlphaFoldDB" id="A0A1I8MH96"/>